<accession>A0A9P5U152</accession>
<dbReference type="EMBL" id="JADNRY010000184">
    <property type="protein sequence ID" value="KAF9062014.1"/>
    <property type="molecule type" value="Genomic_DNA"/>
</dbReference>
<feature type="region of interest" description="Disordered" evidence="1">
    <location>
        <begin position="90"/>
        <end position="256"/>
    </location>
</feature>
<sequence length="360" mass="40104">MSQASQETEACVLQVSQGTTEFLDSGDEWEENYWKSREEFAHSSDGLGFESEVSFESDELVDRNSAYESDADDWELRPVYGADRTPTCNMVPVQANGTHTPWNAGLNKGKGVSESNAKKGKLEKVVGDREAPIPPINSSISTKSTSSKIDIPEVASPEVPVKKILRRDNLPLPSSSKDVEMEELPVRSNAPPEPKPIDVREVQFRTPRDIPREEEVQHTSKSPPAKNLKRRRPGLTKDDGNTERVHSRRRSELSSQIDSRTVVSKIMNTQIIRPMKDILGTSGEICRIMTDLIKLKNPKVLSVEGLTRRNALEHILKSLTAAQASHTAGDGRLIRLQLRSNGLTFYGILDTGSEFNILYQ</sequence>
<evidence type="ECO:0000313" key="2">
    <source>
        <dbReference type="EMBL" id="KAF9062014.1"/>
    </source>
</evidence>
<protein>
    <submittedName>
        <fullName evidence="2">Uncharacterized protein</fullName>
    </submittedName>
</protein>
<proteinExistence type="predicted"/>
<feature type="compositionally biased region" description="Low complexity" evidence="1">
    <location>
        <begin position="136"/>
        <end position="149"/>
    </location>
</feature>
<name>A0A9P5U152_9AGAR</name>
<dbReference type="OrthoDB" id="5535068at2759"/>
<feature type="compositionally biased region" description="Basic and acidic residues" evidence="1">
    <location>
        <begin position="116"/>
        <end position="131"/>
    </location>
</feature>
<feature type="compositionally biased region" description="Basic and acidic residues" evidence="1">
    <location>
        <begin position="235"/>
        <end position="245"/>
    </location>
</feature>
<comment type="caution">
    <text evidence="2">The sequence shown here is derived from an EMBL/GenBank/DDBJ whole genome shotgun (WGS) entry which is preliminary data.</text>
</comment>
<organism evidence="2 3">
    <name type="scientific">Rhodocollybia butyracea</name>
    <dbReference type="NCBI Taxonomy" id="206335"/>
    <lineage>
        <taxon>Eukaryota</taxon>
        <taxon>Fungi</taxon>
        <taxon>Dikarya</taxon>
        <taxon>Basidiomycota</taxon>
        <taxon>Agaricomycotina</taxon>
        <taxon>Agaricomycetes</taxon>
        <taxon>Agaricomycetidae</taxon>
        <taxon>Agaricales</taxon>
        <taxon>Marasmiineae</taxon>
        <taxon>Omphalotaceae</taxon>
        <taxon>Rhodocollybia</taxon>
    </lineage>
</organism>
<dbReference type="AlphaFoldDB" id="A0A9P5U152"/>
<evidence type="ECO:0000313" key="3">
    <source>
        <dbReference type="Proteomes" id="UP000772434"/>
    </source>
</evidence>
<dbReference type="Proteomes" id="UP000772434">
    <property type="component" value="Unassembled WGS sequence"/>
</dbReference>
<evidence type="ECO:0000256" key="1">
    <source>
        <dbReference type="SAM" id="MobiDB-lite"/>
    </source>
</evidence>
<gene>
    <name evidence="2" type="ORF">BDP27DRAFT_1451940</name>
</gene>
<feature type="compositionally biased region" description="Basic and acidic residues" evidence="1">
    <location>
        <begin position="195"/>
        <end position="218"/>
    </location>
</feature>
<keyword evidence="3" id="KW-1185">Reference proteome</keyword>
<reference evidence="2" key="1">
    <citation type="submission" date="2020-11" db="EMBL/GenBank/DDBJ databases">
        <authorList>
            <consortium name="DOE Joint Genome Institute"/>
            <person name="Ahrendt S."/>
            <person name="Riley R."/>
            <person name="Andreopoulos W."/>
            <person name="Labutti K."/>
            <person name="Pangilinan J."/>
            <person name="Ruiz-Duenas F.J."/>
            <person name="Barrasa J.M."/>
            <person name="Sanchez-Garcia M."/>
            <person name="Camarero S."/>
            <person name="Miyauchi S."/>
            <person name="Serrano A."/>
            <person name="Linde D."/>
            <person name="Babiker R."/>
            <person name="Drula E."/>
            <person name="Ayuso-Fernandez I."/>
            <person name="Pacheco R."/>
            <person name="Padilla G."/>
            <person name="Ferreira P."/>
            <person name="Barriuso J."/>
            <person name="Kellner H."/>
            <person name="Castanera R."/>
            <person name="Alfaro M."/>
            <person name="Ramirez L."/>
            <person name="Pisabarro A.G."/>
            <person name="Kuo A."/>
            <person name="Tritt A."/>
            <person name="Lipzen A."/>
            <person name="He G."/>
            <person name="Yan M."/>
            <person name="Ng V."/>
            <person name="Cullen D."/>
            <person name="Martin F."/>
            <person name="Rosso M.-N."/>
            <person name="Henrissat B."/>
            <person name="Hibbett D."/>
            <person name="Martinez A.T."/>
            <person name="Grigoriev I.V."/>
        </authorList>
    </citation>
    <scope>NUCLEOTIDE SEQUENCE</scope>
    <source>
        <strain evidence="2">AH 40177</strain>
    </source>
</reference>